<feature type="binding site" evidence="6">
    <location>
        <position position="73"/>
    </location>
    <ligand>
        <name>Zn(2+)</name>
        <dbReference type="ChEBI" id="CHEBI:29105"/>
    </ligand>
</feature>
<dbReference type="GO" id="GO:0005737">
    <property type="term" value="C:cytoplasm"/>
    <property type="evidence" value="ECO:0007669"/>
    <property type="project" value="TreeGrafter"/>
</dbReference>
<evidence type="ECO:0000256" key="3">
    <source>
        <dbReference type="ARBA" id="ARBA00022833"/>
    </source>
</evidence>
<comment type="cofactor">
    <cofactor evidence="6">
        <name>Zn(2+)</name>
        <dbReference type="ChEBI" id="CHEBI:29105"/>
    </cofactor>
    <text evidence="6">Binds 1 zinc ion per subunit. The zinc ion is important for the structural integrity of the protein.</text>
</comment>
<reference evidence="8 9" key="1">
    <citation type="submission" date="2016-10" db="EMBL/GenBank/DDBJ databases">
        <title>Comparative genomics between deep and shallow subseafloor isolates.</title>
        <authorList>
            <person name="Ishii S."/>
            <person name="Miller J.R."/>
            <person name="Sutton G."/>
            <person name="Suzuki S."/>
            <person name="Methe B."/>
            <person name="Inagaki F."/>
            <person name="Imachi H."/>
        </authorList>
    </citation>
    <scope>NUCLEOTIDE SEQUENCE [LARGE SCALE GENOMIC DNA]</scope>
    <source>
        <strain evidence="8 9">MO-MB1</strain>
    </source>
</reference>
<evidence type="ECO:0000256" key="6">
    <source>
        <dbReference type="HAMAP-Rule" id="MF_01400"/>
    </source>
</evidence>
<keyword evidence="3 6" id="KW-0862">Zinc</keyword>
<feature type="binding site" evidence="6">
    <location>
        <position position="70"/>
    </location>
    <ligand>
        <name>Zn(2+)</name>
        <dbReference type="ChEBI" id="CHEBI:29105"/>
    </ligand>
</feature>
<dbReference type="InterPro" id="IPR011057">
    <property type="entry name" value="Mss4-like_sf"/>
</dbReference>
<dbReference type="OrthoDB" id="5961at2157"/>
<evidence type="ECO:0000313" key="9">
    <source>
        <dbReference type="Proteomes" id="UP000232806"/>
    </source>
</evidence>
<dbReference type="HAMAP" id="MF_01400">
    <property type="entry name" value="MsrB"/>
    <property type="match status" value="1"/>
</dbReference>
<organism evidence="8 9">
    <name type="scientific">Methanobacterium subterraneum</name>
    <dbReference type="NCBI Taxonomy" id="59277"/>
    <lineage>
        <taxon>Archaea</taxon>
        <taxon>Methanobacteriati</taxon>
        <taxon>Methanobacteriota</taxon>
        <taxon>Methanomada group</taxon>
        <taxon>Methanobacteria</taxon>
        <taxon>Methanobacteriales</taxon>
        <taxon>Methanobacteriaceae</taxon>
        <taxon>Methanobacterium</taxon>
    </lineage>
</organism>
<dbReference type="SUPFAM" id="SSF51316">
    <property type="entry name" value="Mss4-like"/>
    <property type="match status" value="1"/>
</dbReference>
<comment type="catalytic activity">
    <reaction evidence="5 6">
        <text>L-methionyl-[protein] + [thioredoxin]-disulfide + H2O = L-methionyl-(R)-S-oxide-[protein] + [thioredoxin]-dithiol</text>
        <dbReference type="Rhea" id="RHEA:24164"/>
        <dbReference type="Rhea" id="RHEA-COMP:10698"/>
        <dbReference type="Rhea" id="RHEA-COMP:10700"/>
        <dbReference type="Rhea" id="RHEA-COMP:12313"/>
        <dbReference type="Rhea" id="RHEA-COMP:12314"/>
        <dbReference type="ChEBI" id="CHEBI:15377"/>
        <dbReference type="ChEBI" id="CHEBI:16044"/>
        <dbReference type="ChEBI" id="CHEBI:29950"/>
        <dbReference type="ChEBI" id="CHEBI:45764"/>
        <dbReference type="ChEBI" id="CHEBI:50058"/>
        <dbReference type="EC" id="1.8.4.12"/>
    </reaction>
</comment>
<evidence type="ECO:0000313" key="8">
    <source>
        <dbReference type="EMBL" id="AUB54837.1"/>
    </source>
</evidence>
<sequence length="156" mass="17700">MKKETHKKDVIPIYFASSKEIKLVERVVKTDEEWEDILTPEQFDVARKNGTELAFAGKYHDCQEDGIYQCVCCGTDLFDSQSKFDSGTGWPSFWTPVAPENITTKTDRSLFMVRTEVLCARCLAHLGHVFDDGPAPTGLRYCMNSASLNLVRRKVK</sequence>
<dbReference type="PANTHER" id="PTHR10173:SF52">
    <property type="entry name" value="METHIONINE-R-SULFOXIDE REDUCTASE B1"/>
    <property type="match status" value="1"/>
</dbReference>
<dbReference type="GO" id="GO:0006979">
    <property type="term" value="P:response to oxidative stress"/>
    <property type="evidence" value="ECO:0007669"/>
    <property type="project" value="InterPro"/>
</dbReference>
<evidence type="ECO:0000259" key="7">
    <source>
        <dbReference type="PROSITE" id="PS51790"/>
    </source>
</evidence>
<dbReference type="NCBIfam" id="TIGR00357">
    <property type="entry name" value="peptide-methionine (R)-S-oxide reductase MsrB"/>
    <property type="match status" value="1"/>
</dbReference>
<dbReference type="GO" id="GO:0033743">
    <property type="term" value="F:peptide-methionine (R)-S-oxide reductase activity"/>
    <property type="evidence" value="ECO:0007669"/>
    <property type="project" value="UniProtKB-UniRule"/>
</dbReference>
<dbReference type="GO" id="GO:0008270">
    <property type="term" value="F:zinc ion binding"/>
    <property type="evidence" value="ECO:0007669"/>
    <property type="project" value="UniProtKB-UniRule"/>
</dbReference>
<feature type="binding site" evidence="6">
    <location>
        <position position="119"/>
    </location>
    <ligand>
        <name>Zn(2+)</name>
        <dbReference type="ChEBI" id="CHEBI:29105"/>
    </ligand>
</feature>
<dbReference type="GeneID" id="35120246"/>
<dbReference type="Gene3D" id="2.170.150.20">
    <property type="entry name" value="Peptide methionine sulfoxide reductase"/>
    <property type="match status" value="1"/>
</dbReference>
<feature type="active site" description="Nucleophile" evidence="6">
    <location>
        <position position="142"/>
    </location>
</feature>
<dbReference type="EMBL" id="CP017766">
    <property type="protein sequence ID" value="AUB54837.1"/>
    <property type="molecule type" value="Genomic_DNA"/>
</dbReference>
<evidence type="ECO:0000256" key="4">
    <source>
        <dbReference type="ARBA" id="ARBA00023002"/>
    </source>
</evidence>
<dbReference type="AlphaFoldDB" id="A0A2H4V9R7"/>
<dbReference type="EC" id="1.8.4.12" evidence="6"/>
<comment type="similarity">
    <text evidence="1 6">Belongs to the MsrB Met sulfoxide reductase family.</text>
</comment>
<dbReference type="InterPro" id="IPR028427">
    <property type="entry name" value="Met_Sox_Rdtase_MsrB"/>
</dbReference>
<dbReference type="GO" id="GO:0030091">
    <property type="term" value="P:protein repair"/>
    <property type="evidence" value="ECO:0007669"/>
    <property type="project" value="InterPro"/>
</dbReference>
<evidence type="ECO:0000256" key="5">
    <source>
        <dbReference type="ARBA" id="ARBA00048488"/>
    </source>
</evidence>
<dbReference type="Proteomes" id="UP000232806">
    <property type="component" value="Chromosome"/>
</dbReference>
<keyword evidence="4 6" id="KW-0560">Oxidoreductase</keyword>
<protein>
    <recommendedName>
        <fullName evidence="6">Peptide methionine sulfoxide reductase MsrB</fullName>
        <ecNumber evidence="6">1.8.4.12</ecNumber>
    </recommendedName>
    <alternativeName>
        <fullName evidence="6">Peptide-methionine (R)-S-oxide reductase</fullName>
    </alternativeName>
</protein>
<evidence type="ECO:0000256" key="1">
    <source>
        <dbReference type="ARBA" id="ARBA00007174"/>
    </source>
</evidence>
<dbReference type="Pfam" id="PF01641">
    <property type="entry name" value="SelR"/>
    <property type="match status" value="1"/>
</dbReference>
<accession>A0A2H4V9R7</accession>
<dbReference type="PROSITE" id="PS51790">
    <property type="entry name" value="MSRB"/>
    <property type="match status" value="1"/>
</dbReference>
<proteinExistence type="inferred from homology"/>
<feature type="binding site" evidence="6">
    <location>
        <position position="122"/>
    </location>
    <ligand>
        <name>Zn(2+)</name>
        <dbReference type="ChEBI" id="CHEBI:29105"/>
    </ligand>
</feature>
<dbReference type="RefSeq" id="WP_100904815.1">
    <property type="nucleotide sequence ID" value="NZ_CP017766.1"/>
</dbReference>
<evidence type="ECO:0000256" key="2">
    <source>
        <dbReference type="ARBA" id="ARBA00022723"/>
    </source>
</evidence>
<dbReference type="FunFam" id="2.170.150.20:FF:000001">
    <property type="entry name" value="Peptide methionine sulfoxide reductase MsrB"/>
    <property type="match status" value="1"/>
</dbReference>
<feature type="domain" description="MsrB" evidence="7">
    <location>
        <begin position="31"/>
        <end position="153"/>
    </location>
</feature>
<keyword evidence="2 6" id="KW-0479">Metal-binding</keyword>
<dbReference type="InterPro" id="IPR002579">
    <property type="entry name" value="Met_Sox_Rdtase_MsrB_dom"/>
</dbReference>
<name>A0A2H4V9R7_9EURY</name>
<dbReference type="PANTHER" id="PTHR10173">
    <property type="entry name" value="METHIONINE SULFOXIDE REDUCTASE"/>
    <property type="match status" value="1"/>
</dbReference>
<gene>
    <name evidence="6" type="primary">msrB</name>
    <name evidence="8" type="ORF">BK007_01600</name>
</gene>